<dbReference type="PRINTS" id="PR00392">
    <property type="entry name" value="PROFILIN"/>
</dbReference>
<evidence type="ECO:0000313" key="8">
    <source>
        <dbReference type="EMBL" id="CAL1544263.1"/>
    </source>
</evidence>
<evidence type="ECO:0000256" key="1">
    <source>
        <dbReference type="ARBA" id="ARBA00004245"/>
    </source>
</evidence>
<evidence type="ECO:0000313" key="9">
    <source>
        <dbReference type="Proteomes" id="UP001497497"/>
    </source>
</evidence>
<evidence type="ECO:0000256" key="5">
    <source>
        <dbReference type="ARBA" id="ARBA00023203"/>
    </source>
</evidence>
<dbReference type="InterPro" id="IPR005455">
    <property type="entry name" value="PFN_euk"/>
</dbReference>
<evidence type="ECO:0008006" key="10">
    <source>
        <dbReference type="Google" id="ProtNLM"/>
    </source>
</evidence>
<evidence type="ECO:0000256" key="6">
    <source>
        <dbReference type="ARBA" id="ARBA00023212"/>
    </source>
</evidence>
<evidence type="ECO:0000256" key="2">
    <source>
        <dbReference type="ARBA" id="ARBA00010058"/>
    </source>
</evidence>
<dbReference type="SUPFAM" id="SSF55770">
    <property type="entry name" value="Profilin (actin-binding protein)"/>
    <property type="match status" value="1"/>
</dbReference>
<dbReference type="GO" id="GO:0005938">
    <property type="term" value="C:cell cortex"/>
    <property type="evidence" value="ECO:0007669"/>
    <property type="project" value="TreeGrafter"/>
</dbReference>
<dbReference type="PANTHER" id="PTHR11604:SF0">
    <property type="entry name" value="PROFILIN"/>
    <property type="match status" value="1"/>
</dbReference>
<reference evidence="8 9" key="1">
    <citation type="submission" date="2024-04" db="EMBL/GenBank/DDBJ databases">
        <authorList>
            <consortium name="Genoscope - CEA"/>
            <person name="William W."/>
        </authorList>
    </citation>
    <scope>NUCLEOTIDE SEQUENCE [LARGE SCALE GENOMIC DNA]</scope>
</reference>
<protein>
    <recommendedName>
        <fullName evidence="10">Profilin</fullName>
    </recommendedName>
</protein>
<dbReference type="PANTHER" id="PTHR11604">
    <property type="entry name" value="PROFILIN"/>
    <property type="match status" value="1"/>
</dbReference>
<evidence type="ECO:0000256" key="4">
    <source>
        <dbReference type="ARBA" id="ARBA00022490"/>
    </source>
</evidence>
<dbReference type="Gene3D" id="3.30.450.30">
    <property type="entry name" value="Dynein light chain 2a, cytoplasmic"/>
    <property type="match status" value="1"/>
</dbReference>
<comment type="subunit">
    <text evidence="3">Occurs in many kinds of cells as a complex with monomeric actin in a 1:1 ratio.</text>
</comment>
<comment type="similarity">
    <text evidence="2">Belongs to the profilin family.</text>
</comment>
<dbReference type="GO" id="GO:0003785">
    <property type="term" value="F:actin monomer binding"/>
    <property type="evidence" value="ECO:0007669"/>
    <property type="project" value="TreeGrafter"/>
</dbReference>
<dbReference type="EMBL" id="CAXITT010000611">
    <property type="protein sequence ID" value="CAL1544263.1"/>
    <property type="molecule type" value="Genomic_DNA"/>
</dbReference>
<dbReference type="GO" id="GO:0005856">
    <property type="term" value="C:cytoskeleton"/>
    <property type="evidence" value="ECO:0007669"/>
    <property type="project" value="UniProtKB-SubCell"/>
</dbReference>
<dbReference type="AlphaFoldDB" id="A0AAV2IHR8"/>
<keyword evidence="6" id="KW-0206">Cytoskeleton</keyword>
<evidence type="ECO:0000256" key="3">
    <source>
        <dbReference type="ARBA" id="ARBA00011583"/>
    </source>
</evidence>
<dbReference type="Proteomes" id="UP001497497">
    <property type="component" value="Unassembled WGS sequence"/>
</dbReference>
<name>A0AAV2IHR8_LYMST</name>
<keyword evidence="5" id="KW-0009">Actin-binding</keyword>
<comment type="caution">
    <text evidence="8">The sequence shown here is derived from an EMBL/GenBank/DDBJ whole genome shotgun (WGS) entry which is preliminary data.</text>
</comment>
<gene>
    <name evidence="8" type="ORF">GSLYS_00017776001</name>
</gene>
<comment type="subcellular location">
    <subcellularLocation>
        <location evidence="1">Cytoplasm</location>
        <location evidence="1">Cytoskeleton</location>
    </subcellularLocation>
</comment>
<organism evidence="8 9">
    <name type="scientific">Lymnaea stagnalis</name>
    <name type="common">Great pond snail</name>
    <name type="synonym">Helix stagnalis</name>
    <dbReference type="NCBI Taxonomy" id="6523"/>
    <lineage>
        <taxon>Eukaryota</taxon>
        <taxon>Metazoa</taxon>
        <taxon>Spiralia</taxon>
        <taxon>Lophotrochozoa</taxon>
        <taxon>Mollusca</taxon>
        <taxon>Gastropoda</taxon>
        <taxon>Heterobranchia</taxon>
        <taxon>Euthyneura</taxon>
        <taxon>Panpulmonata</taxon>
        <taxon>Hygrophila</taxon>
        <taxon>Lymnaeoidea</taxon>
        <taxon>Lymnaeidae</taxon>
        <taxon>Lymnaea</taxon>
    </lineage>
</organism>
<accession>A0AAV2IHR8</accession>
<evidence type="ECO:0000256" key="7">
    <source>
        <dbReference type="SAM" id="MobiDB-lite"/>
    </source>
</evidence>
<dbReference type="InterPro" id="IPR048278">
    <property type="entry name" value="PFN"/>
</dbReference>
<keyword evidence="9" id="KW-1185">Reference proteome</keyword>
<sequence>MNQLSVLPEADLGKREPRSGNVQSKPSNKWENYSLTLLDNGMVSSFGIYSKEKCKEWTATPNFHVKPDEIRAIISGFEDDVTLRLHGISLQETMYTLTRMSWNHVMMVGRCSTAGNGCVIYLCRSCLLVATHLEGAQTSLCHSAVESLGDFLVQQGF</sequence>
<proteinExistence type="inferred from homology"/>
<dbReference type="InterPro" id="IPR036140">
    <property type="entry name" value="PFN_sf"/>
</dbReference>
<dbReference type="Pfam" id="PF00235">
    <property type="entry name" value="Profilin"/>
    <property type="match status" value="1"/>
</dbReference>
<keyword evidence="4" id="KW-0963">Cytoplasm</keyword>
<feature type="region of interest" description="Disordered" evidence="7">
    <location>
        <begin position="1"/>
        <end position="27"/>
    </location>
</feature>